<dbReference type="EMBL" id="JBBYHR010000004">
    <property type="protein sequence ID" value="MEL1244403.1"/>
    <property type="molecule type" value="Genomic_DNA"/>
</dbReference>
<evidence type="ECO:0000313" key="2">
    <source>
        <dbReference type="Proteomes" id="UP001464555"/>
    </source>
</evidence>
<keyword evidence="2" id="KW-1185">Reference proteome</keyword>
<gene>
    <name evidence="1" type="ORF">AAEO56_09040</name>
</gene>
<organism evidence="1 2">
    <name type="scientific">Flavobacterium arundinis</name>
    <dbReference type="NCBI Taxonomy" id="3139143"/>
    <lineage>
        <taxon>Bacteria</taxon>
        <taxon>Pseudomonadati</taxon>
        <taxon>Bacteroidota</taxon>
        <taxon>Flavobacteriia</taxon>
        <taxon>Flavobacteriales</taxon>
        <taxon>Flavobacteriaceae</taxon>
        <taxon>Flavobacterium</taxon>
    </lineage>
</organism>
<evidence type="ECO:0000313" key="1">
    <source>
        <dbReference type="EMBL" id="MEL1244403.1"/>
    </source>
</evidence>
<sequence>MEASKDLFLFKGKIFTAIYTITVIEDGNEFVQDNTLLFECSDGTFLQILVDHILESHELLTLDKIVIKGDYEMQNCKIITNVFKNLPGVAVDRIYNYFQGKYYHFGSKFIDPDGQYIFGICYGFDELVLLDEMDFKDMLSKYQGCQMMSL</sequence>
<proteinExistence type="predicted"/>
<reference evidence="1 2" key="1">
    <citation type="submission" date="2024-04" db="EMBL/GenBank/DDBJ databases">
        <title>Flavobacterium sp. DGU11 16S ribosomal RNA gene Genome sequencing and assembly.</title>
        <authorList>
            <person name="Park S."/>
        </authorList>
    </citation>
    <scope>NUCLEOTIDE SEQUENCE [LARGE SCALE GENOMIC DNA]</scope>
    <source>
        <strain evidence="1 2">DGU11</strain>
    </source>
</reference>
<protein>
    <submittedName>
        <fullName evidence="1">Uncharacterized protein</fullName>
    </submittedName>
</protein>
<dbReference type="Proteomes" id="UP001464555">
    <property type="component" value="Unassembled WGS sequence"/>
</dbReference>
<comment type="caution">
    <text evidence="1">The sequence shown here is derived from an EMBL/GenBank/DDBJ whole genome shotgun (WGS) entry which is preliminary data.</text>
</comment>
<accession>A0ABU9HXF6</accession>
<name>A0ABU9HXF6_9FLAO</name>
<dbReference type="RefSeq" id="WP_341696720.1">
    <property type="nucleotide sequence ID" value="NZ_JBBYHR010000004.1"/>
</dbReference>